<comment type="subunit">
    <text evidence="2">Heterodimer of an alpha and a beta subunit.</text>
</comment>
<comment type="cofactor">
    <cofactor evidence="1">
        <name>FAD</name>
        <dbReference type="ChEBI" id="CHEBI:57692"/>
    </cofactor>
</comment>
<dbReference type="EMBL" id="JAPTMY010000008">
    <property type="protein sequence ID" value="MCZ0857413.1"/>
    <property type="molecule type" value="Genomic_DNA"/>
</dbReference>
<evidence type="ECO:0000259" key="5">
    <source>
        <dbReference type="SMART" id="SM00893"/>
    </source>
</evidence>
<name>A0ABT4I6Q0_9ACTO</name>
<accession>A0ABT4I6Q0</accession>
<dbReference type="Pfam" id="PF01012">
    <property type="entry name" value="ETF"/>
    <property type="match status" value="1"/>
</dbReference>
<dbReference type="Gene3D" id="3.40.50.620">
    <property type="entry name" value="HUPs"/>
    <property type="match status" value="1"/>
</dbReference>
<dbReference type="InterPro" id="IPR012255">
    <property type="entry name" value="ETF_b"/>
</dbReference>
<dbReference type="InterPro" id="IPR014730">
    <property type="entry name" value="ETF_a/b_N"/>
</dbReference>
<dbReference type="InterPro" id="IPR014729">
    <property type="entry name" value="Rossmann-like_a/b/a_fold"/>
</dbReference>
<dbReference type="RefSeq" id="WP_268917009.1">
    <property type="nucleotide sequence ID" value="NZ_JAPTMY010000008.1"/>
</dbReference>
<evidence type="ECO:0000256" key="2">
    <source>
        <dbReference type="ARBA" id="ARBA00011355"/>
    </source>
</evidence>
<dbReference type="SMART" id="SM00893">
    <property type="entry name" value="ETF"/>
    <property type="match status" value="1"/>
</dbReference>
<protein>
    <recommendedName>
        <fullName evidence="4">Electron transfer flavoprotein small subunit</fullName>
    </recommendedName>
</protein>
<dbReference type="SUPFAM" id="SSF52402">
    <property type="entry name" value="Adenine nucleotide alpha hydrolases-like"/>
    <property type="match status" value="1"/>
</dbReference>
<sequence>MTIAVAYKWAANPQDASVGADGTVDWSRAKPAVSEYDPVAAQVGRTLADQTGAELVGVSVGTRAVSGSMAKKAAMSRGFDRGVVVADDAVAGWNLTAVARALADLVRTIGDVDLLLTGDASIDENARMTSALVAGYLGWPCLQEVQAVEKTDSGWTATQSVSGGTRAVTVNGPAVIAVTADAAKTKVPGMKDILAAGKKKVVVAKAGTPPVSVELVERTRPETRSRKNKIVADADELVAVLRTDGVL</sequence>
<dbReference type="Proteomes" id="UP001072034">
    <property type="component" value="Unassembled WGS sequence"/>
</dbReference>
<comment type="caution">
    <text evidence="6">The sequence shown here is derived from an EMBL/GenBank/DDBJ whole genome shotgun (WGS) entry which is preliminary data.</text>
</comment>
<comment type="function">
    <text evidence="3">The electron transfer flavoprotein serves as a specific electron acceptor for other dehydrogenases. It transfers the electrons to the main respiratory chain via ETF-ubiquinone oxidoreductase (ETF dehydrogenase).</text>
</comment>
<evidence type="ECO:0000313" key="7">
    <source>
        <dbReference type="Proteomes" id="UP001072034"/>
    </source>
</evidence>
<evidence type="ECO:0000256" key="3">
    <source>
        <dbReference type="ARBA" id="ARBA00025649"/>
    </source>
</evidence>
<feature type="domain" description="Electron transfer flavoprotein alpha/beta-subunit N-terminal" evidence="5">
    <location>
        <begin position="21"/>
        <end position="213"/>
    </location>
</feature>
<keyword evidence="7" id="KW-1185">Reference proteome</keyword>
<evidence type="ECO:0000256" key="1">
    <source>
        <dbReference type="ARBA" id="ARBA00001974"/>
    </source>
</evidence>
<evidence type="ECO:0000256" key="4">
    <source>
        <dbReference type="ARBA" id="ARBA00042002"/>
    </source>
</evidence>
<reference evidence="6" key="1">
    <citation type="submission" date="2022-10" db="EMBL/GenBank/DDBJ databases">
        <title>Genome sequence of Actinomyces israelii ATCC 10048.</title>
        <authorList>
            <person name="Watt R.M."/>
            <person name="Tong W.M."/>
        </authorList>
    </citation>
    <scope>NUCLEOTIDE SEQUENCE</scope>
    <source>
        <strain evidence="6">ATCC 10048</strain>
    </source>
</reference>
<organism evidence="6 7">
    <name type="scientific">Actinomyces israelii</name>
    <dbReference type="NCBI Taxonomy" id="1659"/>
    <lineage>
        <taxon>Bacteria</taxon>
        <taxon>Bacillati</taxon>
        <taxon>Actinomycetota</taxon>
        <taxon>Actinomycetes</taxon>
        <taxon>Actinomycetales</taxon>
        <taxon>Actinomycetaceae</taxon>
        <taxon>Actinomyces</taxon>
    </lineage>
</organism>
<evidence type="ECO:0000313" key="6">
    <source>
        <dbReference type="EMBL" id="MCZ0857413.1"/>
    </source>
</evidence>
<gene>
    <name evidence="6" type="ORF">OHJ16_05065</name>
</gene>
<proteinExistence type="predicted"/>
<dbReference type="PANTHER" id="PTHR21294">
    <property type="entry name" value="ELECTRON TRANSFER FLAVOPROTEIN BETA-SUBUNIT"/>
    <property type="match status" value="1"/>
</dbReference>
<dbReference type="PANTHER" id="PTHR21294:SF17">
    <property type="entry name" value="PROTEIN FIXA"/>
    <property type="match status" value="1"/>
</dbReference>